<dbReference type="CDD" id="cd00808">
    <property type="entry name" value="GluRS_core"/>
    <property type="match status" value="1"/>
</dbReference>
<dbReference type="PRINTS" id="PR00987">
    <property type="entry name" value="TRNASYNTHGLU"/>
</dbReference>
<dbReference type="InterPro" id="IPR008925">
    <property type="entry name" value="aa_tRNA-synth_I_cd-bd_sf"/>
</dbReference>
<keyword evidence="2 7" id="KW-0436">Ligase</keyword>
<feature type="binding site" evidence="7">
    <location>
        <position position="259"/>
    </location>
    <ligand>
        <name>ATP</name>
        <dbReference type="ChEBI" id="CHEBI:30616"/>
    </ligand>
</feature>
<dbReference type="InterPro" id="IPR049940">
    <property type="entry name" value="GluQ/Sye"/>
</dbReference>
<dbReference type="PANTHER" id="PTHR43311:SF2">
    <property type="entry name" value="GLUTAMATE--TRNA LIGASE, MITOCHONDRIAL-RELATED"/>
    <property type="match status" value="1"/>
</dbReference>
<dbReference type="InterPro" id="IPR004527">
    <property type="entry name" value="Glu-tRNA-ligase_bac/mito"/>
</dbReference>
<keyword evidence="6 7" id="KW-0030">Aminoacyl-tRNA synthetase</keyword>
<organism evidence="10 11">
    <name type="scientific">Candidatus Magasanikbacteria bacterium CG1_02_32_51</name>
    <dbReference type="NCBI Taxonomy" id="1805238"/>
    <lineage>
        <taxon>Bacteria</taxon>
        <taxon>Candidatus Magasanikiibacteriota</taxon>
    </lineage>
</organism>
<dbReference type="EC" id="6.1.1.17" evidence="7"/>
<evidence type="ECO:0000256" key="4">
    <source>
        <dbReference type="ARBA" id="ARBA00022840"/>
    </source>
</evidence>
<comment type="caution">
    <text evidence="7">Lacks conserved residue(s) required for the propagation of feature annotation.</text>
</comment>
<dbReference type="GO" id="GO:0008270">
    <property type="term" value="F:zinc ion binding"/>
    <property type="evidence" value="ECO:0007669"/>
    <property type="project" value="InterPro"/>
</dbReference>
<dbReference type="PANTHER" id="PTHR43311">
    <property type="entry name" value="GLUTAMATE--TRNA LIGASE"/>
    <property type="match status" value="1"/>
</dbReference>
<keyword evidence="7" id="KW-0963">Cytoplasm</keyword>
<dbReference type="SUPFAM" id="SSF52374">
    <property type="entry name" value="Nucleotidylyl transferase"/>
    <property type="match status" value="1"/>
</dbReference>
<dbReference type="InterPro" id="IPR020058">
    <property type="entry name" value="Glu/Gln-tRNA-synth_Ib_cat-dom"/>
</dbReference>
<evidence type="ECO:0000313" key="10">
    <source>
        <dbReference type="EMBL" id="OIO19533.1"/>
    </source>
</evidence>
<protein>
    <recommendedName>
        <fullName evidence="7">Glutamate--tRNA ligase</fullName>
        <ecNumber evidence="7">6.1.1.17</ecNumber>
    </recommendedName>
    <alternativeName>
        <fullName evidence="7">Glutamyl-tRNA synthetase</fullName>
        <shortName evidence="7">GluRS</shortName>
    </alternativeName>
</protein>
<dbReference type="InterPro" id="IPR033910">
    <property type="entry name" value="GluRS_core"/>
</dbReference>
<reference evidence="10 11" key="1">
    <citation type="journal article" date="2016" name="Environ. Microbiol.">
        <title>Genomic resolution of a cold subsurface aquifer community provides metabolic insights for novel microbes adapted to high CO concentrations.</title>
        <authorList>
            <person name="Probst A.J."/>
            <person name="Castelle C.J."/>
            <person name="Singh A."/>
            <person name="Brown C.T."/>
            <person name="Anantharaman K."/>
            <person name="Sharon I."/>
            <person name="Hug L.A."/>
            <person name="Burstein D."/>
            <person name="Emerson J.B."/>
            <person name="Thomas B.C."/>
            <person name="Banfield J.F."/>
        </authorList>
    </citation>
    <scope>NUCLEOTIDE SEQUENCE [LARGE SCALE GENOMIC DNA]</scope>
    <source>
        <strain evidence="10">CG1_02_32_51</strain>
    </source>
</reference>
<feature type="domain" description="Glutamyl/glutaminyl-tRNA synthetase class Ib catalytic" evidence="8">
    <location>
        <begin position="2"/>
        <end position="325"/>
    </location>
</feature>
<dbReference type="GO" id="GO:0004818">
    <property type="term" value="F:glutamate-tRNA ligase activity"/>
    <property type="evidence" value="ECO:0007669"/>
    <property type="project" value="UniProtKB-UniRule"/>
</dbReference>
<dbReference type="HAMAP" id="MF_00022">
    <property type="entry name" value="Glu_tRNA_synth_type1"/>
    <property type="match status" value="1"/>
</dbReference>
<dbReference type="FunFam" id="3.40.50.620:FF:000045">
    <property type="entry name" value="Glutamate--tRNA ligase, mitochondrial"/>
    <property type="match status" value="1"/>
</dbReference>
<evidence type="ECO:0000256" key="2">
    <source>
        <dbReference type="ARBA" id="ARBA00022598"/>
    </source>
</evidence>
<evidence type="ECO:0000256" key="7">
    <source>
        <dbReference type="HAMAP-Rule" id="MF_00022"/>
    </source>
</evidence>
<gene>
    <name evidence="7" type="primary">gltX</name>
    <name evidence="10" type="ORF">AUJ23_01720</name>
</gene>
<name>A0A1J4U9U4_9BACT</name>
<dbReference type="Pfam" id="PF00749">
    <property type="entry name" value="tRNA-synt_1c"/>
    <property type="match status" value="1"/>
</dbReference>
<evidence type="ECO:0000256" key="6">
    <source>
        <dbReference type="ARBA" id="ARBA00023146"/>
    </source>
</evidence>
<evidence type="ECO:0000259" key="9">
    <source>
        <dbReference type="Pfam" id="PF19269"/>
    </source>
</evidence>
<keyword evidence="5 7" id="KW-0648">Protein biosynthesis</keyword>
<evidence type="ECO:0000259" key="8">
    <source>
        <dbReference type="Pfam" id="PF00749"/>
    </source>
</evidence>
<accession>A0A1J4U9U4</accession>
<dbReference type="GO" id="GO:0006424">
    <property type="term" value="P:glutamyl-tRNA aminoacylation"/>
    <property type="evidence" value="ECO:0007669"/>
    <property type="project" value="UniProtKB-UniRule"/>
</dbReference>
<dbReference type="Proteomes" id="UP000181941">
    <property type="component" value="Unassembled WGS sequence"/>
</dbReference>
<dbReference type="InterPro" id="IPR045462">
    <property type="entry name" value="aa-tRNA-synth_I_cd-bd"/>
</dbReference>
<feature type="short sequence motif" description="'KMSKS' region" evidence="7">
    <location>
        <begin position="256"/>
        <end position="260"/>
    </location>
</feature>
<comment type="subcellular location">
    <subcellularLocation>
        <location evidence="7">Cytoplasm</location>
    </subcellularLocation>
</comment>
<feature type="domain" description="Aminoacyl-tRNA synthetase class I anticodon-binding" evidence="9">
    <location>
        <begin position="341"/>
        <end position="481"/>
    </location>
</feature>
<comment type="caution">
    <text evidence="10">The sequence shown here is derived from an EMBL/GenBank/DDBJ whole genome shotgun (WGS) entry which is preliminary data.</text>
</comment>
<comment type="catalytic activity">
    <reaction evidence="7">
        <text>tRNA(Glu) + L-glutamate + ATP = L-glutamyl-tRNA(Glu) + AMP + diphosphate</text>
        <dbReference type="Rhea" id="RHEA:23540"/>
        <dbReference type="Rhea" id="RHEA-COMP:9663"/>
        <dbReference type="Rhea" id="RHEA-COMP:9680"/>
        <dbReference type="ChEBI" id="CHEBI:29985"/>
        <dbReference type="ChEBI" id="CHEBI:30616"/>
        <dbReference type="ChEBI" id="CHEBI:33019"/>
        <dbReference type="ChEBI" id="CHEBI:78442"/>
        <dbReference type="ChEBI" id="CHEBI:78520"/>
        <dbReference type="ChEBI" id="CHEBI:456215"/>
        <dbReference type="EC" id="6.1.1.17"/>
    </reaction>
</comment>
<dbReference type="InterPro" id="IPR014729">
    <property type="entry name" value="Rossmann-like_a/b/a_fold"/>
</dbReference>
<dbReference type="InterPro" id="IPR000924">
    <property type="entry name" value="Glu/Gln-tRNA-synth"/>
</dbReference>
<dbReference type="Gene3D" id="1.10.10.350">
    <property type="match status" value="1"/>
</dbReference>
<comment type="subunit">
    <text evidence="7">Monomer.</text>
</comment>
<evidence type="ECO:0000256" key="5">
    <source>
        <dbReference type="ARBA" id="ARBA00022917"/>
    </source>
</evidence>
<evidence type="ECO:0000313" key="11">
    <source>
        <dbReference type="Proteomes" id="UP000181941"/>
    </source>
</evidence>
<evidence type="ECO:0000256" key="3">
    <source>
        <dbReference type="ARBA" id="ARBA00022741"/>
    </source>
</evidence>
<keyword evidence="4 7" id="KW-0067">ATP-binding</keyword>
<dbReference type="Pfam" id="PF19269">
    <property type="entry name" value="Anticodon_2"/>
    <property type="match status" value="1"/>
</dbReference>
<sequence length="485" mass="55825">MIKSRFAPSPTGYLHIGSLRTALFAYLFAKKKNGQFLLRIEDTDRERFVEGSLKNILDSFAWVNIVIDEGVILENDNIIQKGENGPYIQSERLDIYQKYIKELLEKNNAYYCFCSKERLDEMRAIQEANKHATGYDGYCRNLSKDEVAQKLAKNEKFVIRMKMPDNGLTVLEDMIRGKVEFKNELFDDQVLIKSDGFPTYHFAVVVDDHLMGITHVIRAEEWLPSTPKHVVLYHMFGWKVPQFAHLSLLINEKKQKLSKRNGDVSVVDYVKKGYLPEAFVNFIAFLGWNPGDDREFFSMSELEKEFDFAKVGKAPAVFNLEKLNWYNKQYIMKMSAVELSERCRSFYAEKNVDIKDFDLTRVVALEQGRANTLLEIVENTSFIFSENIYEADLLVWKKSDKIKTKENLQLTLNFLQDFSGVWSREELEVGVLAWIKDKGLGNGDVLWPMRVALSGLNNSPGPLEIAGVLGKEKTLARIKIAVDKI</sequence>
<keyword evidence="3 7" id="KW-0547">Nucleotide-binding</keyword>
<proteinExistence type="inferred from homology"/>
<dbReference type="GO" id="GO:0005524">
    <property type="term" value="F:ATP binding"/>
    <property type="evidence" value="ECO:0007669"/>
    <property type="project" value="UniProtKB-UniRule"/>
</dbReference>
<dbReference type="EMBL" id="MNVC01000019">
    <property type="protein sequence ID" value="OIO19533.1"/>
    <property type="molecule type" value="Genomic_DNA"/>
</dbReference>
<dbReference type="STRING" id="1805238.AUJ23_01720"/>
<dbReference type="GO" id="GO:0000049">
    <property type="term" value="F:tRNA binding"/>
    <property type="evidence" value="ECO:0007669"/>
    <property type="project" value="InterPro"/>
</dbReference>
<comment type="function">
    <text evidence="7">Catalyzes the attachment of glutamate to tRNA(Glu) in a two-step reaction: glutamate is first activated by ATP to form Glu-AMP and then transferred to the acceptor end of tRNA(Glu).</text>
</comment>
<comment type="similarity">
    <text evidence="1 7">Belongs to the class-I aminoacyl-tRNA synthetase family. Glutamate--tRNA ligase type 1 subfamily.</text>
</comment>
<dbReference type="SUPFAM" id="SSF48163">
    <property type="entry name" value="An anticodon-binding domain of class I aminoacyl-tRNA synthetases"/>
    <property type="match status" value="1"/>
</dbReference>
<dbReference type="AlphaFoldDB" id="A0A1J4U9U4"/>
<dbReference type="GO" id="GO:0005737">
    <property type="term" value="C:cytoplasm"/>
    <property type="evidence" value="ECO:0007669"/>
    <property type="project" value="UniProtKB-SubCell"/>
</dbReference>
<feature type="short sequence motif" description="'HIGH' region" evidence="7">
    <location>
        <begin position="8"/>
        <end position="18"/>
    </location>
</feature>
<dbReference type="NCBIfam" id="TIGR00464">
    <property type="entry name" value="gltX_bact"/>
    <property type="match status" value="1"/>
</dbReference>
<dbReference type="InterPro" id="IPR020751">
    <property type="entry name" value="aa-tRNA-synth_I_codon-bd_sub2"/>
</dbReference>
<evidence type="ECO:0000256" key="1">
    <source>
        <dbReference type="ARBA" id="ARBA00007894"/>
    </source>
</evidence>
<dbReference type="Gene3D" id="3.40.50.620">
    <property type="entry name" value="HUPs"/>
    <property type="match status" value="1"/>
</dbReference>